<feature type="compositionally biased region" description="Basic and acidic residues" evidence="1">
    <location>
        <begin position="495"/>
        <end position="508"/>
    </location>
</feature>
<dbReference type="EMBL" id="MU069669">
    <property type="protein sequence ID" value="KAF5836226.1"/>
    <property type="molecule type" value="Genomic_DNA"/>
</dbReference>
<feature type="compositionally biased region" description="Pro residues" evidence="1">
    <location>
        <begin position="361"/>
        <end position="380"/>
    </location>
</feature>
<gene>
    <name evidence="2" type="ORF">DUNSADRAFT_6238</name>
</gene>
<feature type="region of interest" description="Disordered" evidence="1">
    <location>
        <begin position="360"/>
        <end position="643"/>
    </location>
</feature>
<feature type="compositionally biased region" description="Polar residues" evidence="1">
    <location>
        <begin position="217"/>
        <end position="247"/>
    </location>
</feature>
<keyword evidence="3" id="KW-1185">Reference proteome</keyword>
<reference evidence="2" key="1">
    <citation type="submission" date="2017-08" db="EMBL/GenBank/DDBJ databases">
        <authorList>
            <person name="Polle J.E."/>
            <person name="Barry K."/>
            <person name="Cushman J."/>
            <person name="Schmutz J."/>
            <person name="Tran D."/>
            <person name="Hathwaick L.T."/>
            <person name="Yim W.C."/>
            <person name="Jenkins J."/>
            <person name="Mckie-Krisberg Z.M."/>
            <person name="Prochnik S."/>
            <person name="Lindquist E."/>
            <person name="Dockter R.B."/>
            <person name="Adam C."/>
            <person name="Molina H."/>
            <person name="Bunkerborg J."/>
            <person name="Jin E."/>
            <person name="Buchheim M."/>
            <person name="Magnuson J."/>
        </authorList>
    </citation>
    <scope>NUCLEOTIDE SEQUENCE</scope>
    <source>
        <strain evidence="2">CCAP 19/18</strain>
    </source>
</reference>
<comment type="caution">
    <text evidence="2">The sequence shown here is derived from an EMBL/GenBank/DDBJ whole genome shotgun (WGS) entry which is preliminary data.</text>
</comment>
<evidence type="ECO:0008006" key="4">
    <source>
        <dbReference type="Google" id="ProtNLM"/>
    </source>
</evidence>
<accession>A0ABQ7GNQ6</accession>
<feature type="region of interest" description="Disordered" evidence="1">
    <location>
        <begin position="126"/>
        <end position="249"/>
    </location>
</feature>
<feature type="compositionally biased region" description="Pro residues" evidence="1">
    <location>
        <begin position="449"/>
        <end position="460"/>
    </location>
</feature>
<protein>
    <recommendedName>
        <fullName evidence="4">SWIM-type domain-containing protein</fullName>
    </recommendedName>
</protein>
<feature type="compositionally biased region" description="Pro residues" evidence="1">
    <location>
        <begin position="415"/>
        <end position="433"/>
    </location>
</feature>
<sequence length="643" mass="66885">MRAPLVLLHAPPVVFMRVDAPMYICARLHMPTSALCMSLHLCMCMLPMQAIVCKHVCVHACVHAGAPQWGGGSSLHAPAHLYTPLPPPPPSQLATQFKALQALALGLDLAPFIVPPSARQATSHAVAHAVRAASGAAGGGKHSHNHHNHNNHHHNHQLGHNCAHHAVLHPPSQPPSSELPCPPLGSSHQQQQQQQQQPPLVPMPPPPQPPLRHASTHPVSSSHAPQLAYTSGSTKRAFSSTLPSGPVSSHTAAAAAGASEQASCWVDDSVQGMPVLHVLSGAPKRRRSVASKRARCADQVNMHAALLLHPVSSLPPAPPPPSWQQPRQQQQEQPDMPHHDNFEGLAAAAAAAAASAIASPPLAPAPPAPTALTPTPPAPSLAPMSTSQPPLRQNHSNLHNREGPVAMCGGTHPLQSPPQPPLPPCPPSAPLPGAPQTQGTPEGQVQALHPPPLPPPPQAPPHQQQHLVACVHPSYPCDQLARPCQGKGGPVLSSKADHRHQSSKEGEQQRPQSSKEGVGAAGPPKPPMFVVHPSQTNSSPRSSTSSQHAYSPVREGGGAGGSDGEELLSVREEEEEVRGTVGPQPPPAPAPSGSVPSAHPSLSLQQQQQQLLAVEHKGGGSSRAVTCASPSSPHASIGEHVVC</sequence>
<name>A0ABQ7GNQ6_DUNSA</name>
<feature type="compositionally biased region" description="Polar residues" evidence="1">
    <location>
        <begin position="384"/>
        <end position="397"/>
    </location>
</feature>
<feature type="compositionally biased region" description="Low complexity" evidence="1">
    <location>
        <begin position="324"/>
        <end position="334"/>
    </location>
</feature>
<proteinExistence type="predicted"/>
<feature type="region of interest" description="Disordered" evidence="1">
    <location>
        <begin position="310"/>
        <end position="340"/>
    </location>
</feature>
<feature type="compositionally biased region" description="Low complexity" evidence="1">
    <location>
        <begin position="126"/>
        <end position="135"/>
    </location>
</feature>
<feature type="compositionally biased region" description="Low complexity" evidence="1">
    <location>
        <begin position="591"/>
        <end position="612"/>
    </location>
</feature>
<dbReference type="Proteomes" id="UP000815325">
    <property type="component" value="Unassembled WGS sequence"/>
</dbReference>
<evidence type="ECO:0000313" key="3">
    <source>
        <dbReference type="Proteomes" id="UP000815325"/>
    </source>
</evidence>
<feature type="compositionally biased region" description="Low complexity" evidence="1">
    <location>
        <begin position="533"/>
        <end position="547"/>
    </location>
</feature>
<evidence type="ECO:0000256" key="1">
    <source>
        <dbReference type="SAM" id="MobiDB-lite"/>
    </source>
</evidence>
<feature type="compositionally biased region" description="Basic residues" evidence="1">
    <location>
        <begin position="141"/>
        <end position="167"/>
    </location>
</feature>
<feature type="compositionally biased region" description="Pro residues" evidence="1">
    <location>
        <begin position="313"/>
        <end position="323"/>
    </location>
</feature>
<organism evidence="2 3">
    <name type="scientific">Dunaliella salina</name>
    <name type="common">Green alga</name>
    <name type="synonym">Protococcus salinus</name>
    <dbReference type="NCBI Taxonomy" id="3046"/>
    <lineage>
        <taxon>Eukaryota</taxon>
        <taxon>Viridiplantae</taxon>
        <taxon>Chlorophyta</taxon>
        <taxon>core chlorophytes</taxon>
        <taxon>Chlorophyceae</taxon>
        <taxon>CS clade</taxon>
        <taxon>Chlamydomonadales</taxon>
        <taxon>Dunaliellaceae</taxon>
        <taxon>Dunaliella</taxon>
    </lineage>
</organism>
<feature type="compositionally biased region" description="Pro residues" evidence="1">
    <location>
        <begin position="199"/>
        <end position="210"/>
    </location>
</feature>
<evidence type="ECO:0000313" key="2">
    <source>
        <dbReference type="EMBL" id="KAF5836226.1"/>
    </source>
</evidence>
<feature type="compositionally biased region" description="Low complexity" evidence="1">
    <location>
        <begin position="189"/>
        <end position="198"/>
    </location>
</feature>